<dbReference type="PANTHER" id="PTHR19375">
    <property type="entry name" value="HEAT SHOCK PROTEIN 70KDA"/>
    <property type="match status" value="1"/>
</dbReference>
<evidence type="ECO:0000256" key="3">
    <source>
        <dbReference type="RuleBase" id="RU003322"/>
    </source>
</evidence>
<organism evidence="6">
    <name type="scientific">Amphora coffeiformis</name>
    <dbReference type="NCBI Taxonomy" id="265554"/>
    <lineage>
        <taxon>Eukaryota</taxon>
        <taxon>Sar</taxon>
        <taxon>Stramenopiles</taxon>
        <taxon>Ochrophyta</taxon>
        <taxon>Bacillariophyta</taxon>
        <taxon>Bacillariophyceae</taxon>
        <taxon>Bacillariophycidae</taxon>
        <taxon>Thalassiophysales</taxon>
        <taxon>Catenulaceae</taxon>
        <taxon>Amphora</taxon>
    </lineage>
</organism>
<keyword evidence="5" id="KW-0472">Membrane</keyword>
<gene>
    <name evidence="6" type="ORF">ACOF00016_LOCUS211</name>
</gene>
<protein>
    <submittedName>
        <fullName evidence="6">Uncharacterized protein</fullName>
    </submittedName>
</protein>
<feature type="region of interest" description="Disordered" evidence="4">
    <location>
        <begin position="1"/>
        <end position="45"/>
    </location>
</feature>
<dbReference type="InterPro" id="IPR013126">
    <property type="entry name" value="Hsp_70_fam"/>
</dbReference>
<feature type="compositionally biased region" description="Polar residues" evidence="4">
    <location>
        <begin position="1"/>
        <end position="10"/>
    </location>
</feature>
<dbReference type="PROSITE" id="PS00329">
    <property type="entry name" value="HSP70_2"/>
    <property type="match status" value="1"/>
</dbReference>
<dbReference type="PROSITE" id="PS01036">
    <property type="entry name" value="HSP70_3"/>
    <property type="match status" value="1"/>
</dbReference>
<evidence type="ECO:0000256" key="2">
    <source>
        <dbReference type="ARBA" id="ARBA00022840"/>
    </source>
</evidence>
<dbReference type="InterPro" id="IPR018181">
    <property type="entry name" value="Heat_shock_70_CS"/>
</dbReference>
<keyword evidence="2 3" id="KW-0067">ATP-binding</keyword>
<comment type="similarity">
    <text evidence="3">Belongs to the heat shock protein 70 family.</text>
</comment>
<name>A0A7S3P394_9STRA</name>
<dbReference type="PRINTS" id="PR00301">
    <property type="entry name" value="HEATSHOCK70"/>
</dbReference>
<dbReference type="Gene3D" id="3.30.420.40">
    <property type="match status" value="4"/>
</dbReference>
<dbReference type="Pfam" id="PF00012">
    <property type="entry name" value="HSP70"/>
    <property type="match status" value="2"/>
</dbReference>
<sequence length="527" mass="56406">MAASNDNVNNEVRRKRRGKRDKATVTTLKPAKQSRAKAKHGQDGPSGGLMALIPSAIGVFVLVLSVMARMGFRGRATVAGIDLGTTNSVICVQAPAKGVGTIDCIPDPATGSPIVPSVVSFLDLPERPVGPSAKTPSLLQPHPSAVVVGQDAKRRIDSHPHQTLYNAKRVLGRTADDPAVQSLSEEVEFAIHGDHEEATFHVGHYAETPIAPAQVGGYVVHHLMQIAQTFLGHDNVKSAVICVPAKFDARQRQLTAQAFQLAGVQVARVVEEPTAAALAYGLHRKAGVDYILVYDFGGGTLDLSLLHVSDGFVDVMGSDGDELLGGADFDAAVAHHLQQTSEGQAVIDHAAAVLTALEKVWGDDLEERLARACPQLKEIPLCTASSFHTIGEQLKIAMSNVTDPENGVAEAECYALSEEFNLEDYSEPTQLLQAFCENLHTKTLVLKASDYNRVIQPLLDRSILPLTRLLKDLDLAESDIQEIVMVGGTSRMPQIRALVHQALPMASLNTHIDPDITVAYGAASVID</sequence>
<dbReference type="SUPFAM" id="SSF53067">
    <property type="entry name" value="Actin-like ATPase domain"/>
    <property type="match status" value="2"/>
</dbReference>
<reference evidence="6" key="1">
    <citation type="submission" date="2021-01" db="EMBL/GenBank/DDBJ databases">
        <authorList>
            <person name="Corre E."/>
            <person name="Pelletier E."/>
            <person name="Niang G."/>
            <person name="Scheremetjew M."/>
            <person name="Finn R."/>
            <person name="Kale V."/>
            <person name="Holt S."/>
            <person name="Cochrane G."/>
            <person name="Meng A."/>
            <person name="Brown T."/>
            <person name="Cohen L."/>
        </authorList>
    </citation>
    <scope>NUCLEOTIDE SEQUENCE</scope>
    <source>
        <strain evidence="6">CCMP127</strain>
    </source>
</reference>
<evidence type="ECO:0000256" key="4">
    <source>
        <dbReference type="SAM" id="MobiDB-lite"/>
    </source>
</evidence>
<dbReference type="AlphaFoldDB" id="A0A7S3P394"/>
<evidence type="ECO:0000256" key="1">
    <source>
        <dbReference type="ARBA" id="ARBA00022741"/>
    </source>
</evidence>
<evidence type="ECO:0000256" key="5">
    <source>
        <dbReference type="SAM" id="Phobius"/>
    </source>
</evidence>
<dbReference type="GO" id="GO:0140662">
    <property type="term" value="F:ATP-dependent protein folding chaperone"/>
    <property type="evidence" value="ECO:0007669"/>
    <property type="project" value="InterPro"/>
</dbReference>
<evidence type="ECO:0000313" key="6">
    <source>
        <dbReference type="EMBL" id="CAE0401887.1"/>
    </source>
</evidence>
<accession>A0A7S3P394</accession>
<dbReference type="GO" id="GO:0005524">
    <property type="term" value="F:ATP binding"/>
    <property type="evidence" value="ECO:0007669"/>
    <property type="project" value="UniProtKB-KW"/>
</dbReference>
<feature type="transmembrane region" description="Helical" evidence="5">
    <location>
        <begin position="49"/>
        <end position="68"/>
    </location>
</feature>
<dbReference type="PROSITE" id="PS00297">
    <property type="entry name" value="HSP70_1"/>
    <property type="match status" value="1"/>
</dbReference>
<dbReference type="EMBL" id="HBIM01000239">
    <property type="protein sequence ID" value="CAE0401887.1"/>
    <property type="molecule type" value="Transcribed_RNA"/>
</dbReference>
<proteinExistence type="inferred from homology"/>
<keyword evidence="5" id="KW-0812">Transmembrane</keyword>
<dbReference type="InterPro" id="IPR043129">
    <property type="entry name" value="ATPase_NBD"/>
</dbReference>
<dbReference type="Gene3D" id="3.90.640.10">
    <property type="entry name" value="Actin, Chain A, domain 4"/>
    <property type="match status" value="2"/>
</dbReference>
<keyword evidence="1 3" id="KW-0547">Nucleotide-binding</keyword>
<keyword evidence="5" id="KW-1133">Transmembrane helix</keyword>